<dbReference type="GO" id="GO:0046789">
    <property type="term" value="F:host cell surface receptor binding"/>
    <property type="evidence" value="ECO:0007669"/>
    <property type="project" value="InterPro"/>
</dbReference>
<feature type="domain" description="Duffy-antigen binding" evidence="3">
    <location>
        <begin position="131"/>
        <end position="322"/>
    </location>
</feature>
<feature type="domain" description="Duffy-binding-like" evidence="2">
    <location>
        <begin position="660"/>
        <end position="826"/>
    </location>
</feature>
<feature type="domain" description="Duffy-antigen binding" evidence="3">
    <location>
        <begin position="1750"/>
        <end position="1892"/>
    </location>
</feature>
<dbReference type="Pfam" id="PF05424">
    <property type="entry name" value="Duffy_binding"/>
    <property type="match status" value="3"/>
</dbReference>
<feature type="region of interest" description="Disordered" evidence="1">
    <location>
        <begin position="1202"/>
        <end position="1230"/>
    </location>
</feature>
<dbReference type="EMBL" id="KI927282">
    <property type="protein sequence ID" value="ETW57195.1"/>
    <property type="molecule type" value="Genomic_DNA"/>
</dbReference>
<dbReference type="OMA" id="DKWEKPY"/>
<dbReference type="FunFam" id="1.10.1900.40:FF:000001">
    <property type="entry name" value="Erythrocyte membrane protein 1"/>
    <property type="match status" value="1"/>
</dbReference>
<feature type="domain" description="Duffy-antigen binding" evidence="3">
    <location>
        <begin position="959"/>
        <end position="1168"/>
    </location>
</feature>
<feature type="domain" description="Plasmodium falciparum erythrocyte membrane protein-1 N-terminal segment" evidence="5">
    <location>
        <begin position="20"/>
        <end position="57"/>
    </location>
</feature>
<dbReference type="InterPro" id="IPR004258">
    <property type="entry name" value="DBL"/>
</dbReference>
<feature type="compositionally biased region" description="Gly residues" evidence="1">
    <location>
        <begin position="477"/>
        <end position="494"/>
    </location>
</feature>
<dbReference type="Gene3D" id="1.20.58.1930">
    <property type="match status" value="1"/>
</dbReference>
<dbReference type="FunFam" id="1.20.1310.20:FF:000018">
    <property type="entry name" value="Erythrocyte membrane protein 1, PfEMP1"/>
    <property type="match status" value="1"/>
</dbReference>
<dbReference type="Proteomes" id="UP000019103">
    <property type="component" value="Unassembled WGS sequence"/>
</dbReference>
<feature type="region of interest" description="Disordered" evidence="1">
    <location>
        <begin position="1030"/>
        <end position="1060"/>
    </location>
</feature>
<evidence type="ECO:0000259" key="2">
    <source>
        <dbReference type="Pfam" id="PF03011"/>
    </source>
</evidence>
<dbReference type="InterPro" id="IPR042202">
    <property type="entry name" value="Duffy-ag-bd_sf"/>
</dbReference>
<dbReference type="FunFam" id="1.20.58.830:FF:000001">
    <property type="entry name" value="Erythrocyte membrane protein 1, PfEMP1"/>
    <property type="match status" value="1"/>
</dbReference>
<dbReference type="Pfam" id="PF15445">
    <property type="entry name" value="ATS"/>
    <property type="match status" value="1"/>
</dbReference>
<dbReference type="SUPFAM" id="SSF140924">
    <property type="entry name" value="Duffy binding domain-like"/>
    <property type="match status" value="5"/>
</dbReference>
<dbReference type="Pfam" id="PF15447">
    <property type="entry name" value="NTS"/>
    <property type="match status" value="1"/>
</dbReference>
<protein>
    <recommendedName>
        <fullName evidence="10">Erythrocyte membrane protein 1</fullName>
    </recommendedName>
</protein>
<feature type="compositionally biased region" description="Basic and acidic residues" evidence="1">
    <location>
        <begin position="1324"/>
        <end position="1340"/>
    </location>
</feature>
<evidence type="ECO:0008006" key="10">
    <source>
        <dbReference type="Google" id="ProtNLM"/>
    </source>
</evidence>
<feature type="domain" description="Duffy-binding-like" evidence="7">
    <location>
        <begin position="1245"/>
        <end position="1384"/>
    </location>
</feature>
<gene>
    <name evidence="8" type="ORF">PFUGPA_00682</name>
</gene>
<feature type="domain" description="Cysteine-rich interdomain region 1 gamma" evidence="6">
    <location>
        <begin position="1427"/>
        <end position="1476"/>
    </location>
</feature>
<feature type="compositionally biased region" description="Basic and acidic residues" evidence="1">
    <location>
        <begin position="1680"/>
        <end position="1697"/>
    </location>
</feature>
<dbReference type="Gene3D" id="1.20.1310.20">
    <property type="entry name" value="Duffy-antigen binding domain"/>
    <property type="match status" value="3"/>
</dbReference>
<feature type="compositionally biased region" description="Basic and acidic residues" evidence="1">
    <location>
        <begin position="821"/>
        <end position="834"/>
    </location>
</feature>
<name>W4J4M2_PLAFP</name>
<dbReference type="InterPro" id="IPR044932">
    <property type="entry name" value="PfEMP1_ATS_sf"/>
</dbReference>
<feature type="domain" description="Duffy-binding-like" evidence="7">
    <location>
        <begin position="326"/>
        <end position="473"/>
    </location>
</feature>
<feature type="region of interest" description="Disordered" evidence="1">
    <location>
        <begin position="937"/>
        <end position="960"/>
    </location>
</feature>
<dbReference type="InterPro" id="IPR029210">
    <property type="entry name" value="PfEMP1_NTS"/>
</dbReference>
<feature type="region of interest" description="Disordered" evidence="1">
    <location>
        <begin position="2161"/>
        <end position="2221"/>
    </location>
</feature>
<evidence type="ECO:0000259" key="7">
    <source>
        <dbReference type="Pfam" id="PF22672"/>
    </source>
</evidence>
<dbReference type="InterPro" id="IPR041480">
    <property type="entry name" value="CIDR1_gamma"/>
</dbReference>
<feature type="compositionally biased region" description="Low complexity" evidence="1">
    <location>
        <begin position="2161"/>
        <end position="2197"/>
    </location>
</feature>
<dbReference type="FunFam" id="1.20.58.1930:FF:000001">
    <property type="entry name" value="Erythrocyte membrane protein 1, PfEMP1"/>
    <property type="match status" value="1"/>
</dbReference>
<feature type="region of interest" description="Disordered" evidence="1">
    <location>
        <begin position="2030"/>
        <end position="2079"/>
    </location>
</feature>
<dbReference type="InterPro" id="IPR054595">
    <property type="entry name" value="DBL_C"/>
</dbReference>
<dbReference type="InterPro" id="IPR011049">
    <property type="entry name" value="Serralysin-like_metalloprot_C"/>
</dbReference>
<dbReference type="Gene3D" id="1.20.58.830">
    <property type="match status" value="4"/>
</dbReference>
<feature type="region of interest" description="Disordered" evidence="1">
    <location>
        <begin position="1"/>
        <end position="22"/>
    </location>
</feature>
<feature type="region of interest" description="Disordered" evidence="1">
    <location>
        <begin position="1118"/>
        <end position="1140"/>
    </location>
</feature>
<dbReference type="Gene3D" id="1.10.1900.40">
    <property type="entry name" value="Acidic terminal segments, variant surface antigen of PfEMP1"/>
    <property type="match status" value="2"/>
</dbReference>
<dbReference type="SUPFAM" id="SSF101967">
    <property type="entry name" value="Adhesin YadA, collagen-binding domain"/>
    <property type="match status" value="1"/>
</dbReference>
<evidence type="ECO:0000259" key="5">
    <source>
        <dbReference type="Pfam" id="PF15447"/>
    </source>
</evidence>
<reference evidence="8 9" key="1">
    <citation type="submission" date="2013-02" db="EMBL/GenBank/DDBJ databases">
        <title>The Genome Annotation of Plasmodium falciparum Palo Alto/Uganda.</title>
        <authorList>
            <consortium name="The Broad Institute Genome Sequencing Platform"/>
            <consortium name="The Broad Institute Genome Sequencing Center for Infectious Disease"/>
            <person name="Neafsey D."/>
            <person name="Hoffman S."/>
            <person name="Volkman S."/>
            <person name="Rosenthal P."/>
            <person name="Walker B."/>
            <person name="Young S.K."/>
            <person name="Zeng Q."/>
            <person name="Gargeya S."/>
            <person name="Fitzgerald M."/>
            <person name="Haas B."/>
            <person name="Abouelleil A."/>
            <person name="Allen A.W."/>
            <person name="Alvarado L."/>
            <person name="Arachchi H.M."/>
            <person name="Berlin A.M."/>
            <person name="Chapman S.B."/>
            <person name="Gainer-Dewar J."/>
            <person name="Goldberg J."/>
            <person name="Griggs A."/>
            <person name="Gujja S."/>
            <person name="Hansen M."/>
            <person name="Howarth C."/>
            <person name="Imamovic A."/>
            <person name="Ireland A."/>
            <person name="Larimer J."/>
            <person name="McCowan C."/>
            <person name="Murphy C."/>
            <person name="Pearson M."/>
            <person name="Poon T.W."/>
            <person name="Priest M."/>
            <person name="Roberts A."/>
            <person name="Saif S."/>
            <person name="Shea T."/>
            <person name="Sisk P."/>
            <person name="Sykes S."/>
            <person name="Wortman J."/>
            <person name="Nusbaum C."/>
            <person name="Birren B."/>
        </authorList>
    </citation>
    <scope>NUCLEOTIDE SEQUENCE [LARGE SCALE GENOMIC DNA]</scope>
    <source>
        <strain evidence="8 9">Palo Alto/Uganda</strain>
    </source>
</reference>
<dbReference type="InterPro" id="IPR008602">
    <property type="entry name" value="Duffy-antigen-binding"/>
</dbReference>
<evidence type="ECO:0000259" key="4">
    <source>
        <dbReference type="Pfam" id="PF15445"/>
    </source>
</evidence>
<feature type="compositionally biased region" description="Polar residues" evidence="1">
    <location>
        <begin position="1207"/>
        <end position="1229"/>
    </location>
</feature>
<feature type="region of interest" description="Disordered" evidence="1">
    <location>
        <begin position="1320"/>
        <end position="1340"/>
    </location>
</feature>
<organism evidence="8 9">
    <name type="scientific">Plasmodium falciparum (isolate Palo Alto / Uganda)</name>
    <dbReference type="NCBI Taxonomy" id="57270"/>
    <lineage>
        <taxon>Eukaryota</taxon>
        <taxon>Sar</taxon>
        <taxon>Alveolata</taxon>
        <taxon>Apicomplexa</taxon>
        <taxon>Aconoidasida</taxon>
        <taxon>Haemosporida</taxon>
        <taxon>Plasmodiidae</taxon>
        <taxon>Plasmodium</taxon>
        <taxon>Plasmodium (Laverania)</taxon>
    </lineage>
</organism>
<evidence type="ECO:0000256" key="1">
    <source>
        <dbReference type="SAM" id="MobiDB-lite"/>
    </source>
</evidence>
<evidence type="ECO:0000313" key="9">
    <source>
        <dbReference type="Proteomes" id="UP000019103"/>
    </source>
</evidence>
<evidence type="ECO:0000259" key="6">
    <source>
        <dbReference type="Pfam" id="PF18562"/>
    </source>
</evidence>
<sequence length="2416" mass="273950">MAPGDPRGAAGTSGEDDYKDAKDFLDKIGQKVHEEIVKKEAEQRSKGDLKGLLTSATLSGGETVFTENPCDFDYDKLINGSGSGSGVAARGHPCRSANGNGETVRYSKERVDEYDNKKIKCSNGSNGKDEGACASFRRLHLCNKNMEKIPTSMTKHDLLAEVCYAAKYEGESLKTYRDQYDATYPGSGSTFTMCTMLARSFADIGDIVRGKDLFLGHKQKKNQLEERLKTMFQNIQNENKDLNTLKPEEVREYWWALNRQQVWKAITCKADTGNAYFRATCDSADGKSQYQTQNQCRCTKSSGAKTDDQVPTYFDYVPQYLRWFEEWAEDFCRKKKKYVDIVKTYCRDEKKGKYCSLNGYDCTKTKLAIGKYRMGNQCTKCFFACYPYEKWIEKQKEQFLKQKKKCENEISGSRRQKRGARGSNSDNNGYEKIFYEKLKDSGYENVNKFLKKLSDEEVCKKVQDGGTIHFEKVNTGGTAGSGGASGGTAVGGDSGTNDASQGTFYRSDYCQPCPYCGMKKTKDGSGWEERMENDNCKNINLYRPKNKDQGTPINFLYSGDRHDDIAKNLKAFCDQTNGDKTNSVARGGGADGSGSNSNSKELIEKWQCYQFEQLEKDKVGEVDEDDLQYENDVKKAGGLCILEKTNGGKKVNKQKTYNDFFNFWVAHMLKDSIHWRTKKIKGCLQNGTKTKCTEKCKRDCGCFKRWVEQKQTEWKPIKEHFGNQEDFKNKRENSGSDMLSGIMDSADVVLELLLEKDVLLESLQEAYGDVKELEGIKNMLKEDETERKAEEAVAGILAGVENNTTIDKLLQHELKEAEDCLPKQNECDEPKAEGGARILQPSARDNPDVQQPPKDEDSEEDDDDEDDDEETAEDPKDQEEVKDTTDGTEGSPASQEPPAATTPPEVKPCDIVKTLFEKPEDFTDACTLKYGPKAPTSWKCIPTTSGEKSGKDGATGGSICVPPRRRKLYVGKLEEWVNSGKTETSVSPGGAASSTSTPESSQLLRDAFIQSAAVETFFLWDRYKKQKEKKPQGVGSLLQPMLNGSLESDSDDPEKQLKEGKIPNDFLRQMFYTFADYKDILFSGIKDEKSGYSDIITGDKEIQKRESNIKEKITKFFEQNGNKEAAPRGSPQTQPSEKLKSWWSQNGEHIWNAMVCALTYEHKGEKGEKHTLKQNNEVKQALLDNDGNKPQNNYQYSSVKLKDESGAKSSNAQTTSPSGDTPTTLNNPKLTEFVERPPYFRYLEEWGQNFCKERKKRLEKIKGDCTQGDDKCSGDGENCKTILTQDYSTVSNLECPRCAKSCGFYKKWIEKKKEEFTKQSNAYDKQKTDATTKSDDTSDNGFRETLDTCSKAKDFLQKLGSCSKNNNTKEDKTDFDEYKAFKHTDYCDPCPVIGVKCKNGVCSGTNVKCKHKRTITANDIKNEGNFTEPVDMLVSDNGATGFEVLEACKGKGIFEGIKEDKWKCGTVCGVDICYLKGDNQKNHDKKNILIRALFKRWLENFLKDYNKINDKISQCMKNREGSTCINQCENICECVGIWINKKNEEWKNIKKRFFKQYDVAVSEEVYTVRSFLQQEPFYNDVEKVKGNFESLEELEKTLKCNGSDKSQNGTQKDIIECLLGNLKDKIETCPSSTSGSEQCTTPPSTLDNDYPDNDHDIQKPAFCPAEDIPEKSKVPQSEDDSTKSSESPKKGDLPSEDKLKICPYDNDTCNYYEKNKKRVCPQKIHHMDLNHWTMRFLKYDKDKSEDMNDGIFVPPRRRQLCSRNIRTFHGRIDSEQKFREYFLADPYNEAKQLSRYYGTDHKQILEEMKYSFADYGDIIKGDDKLGDGLSEIMQKILDKLKKKETHLENLTLQKLWDENKKHIWYAMLCGYKAEKGNFEKSDCSLPDDKAPQFLRWFQQWGKTFCTTKKELKEQVKIQCGKATCKSDGTIEDKCKIACKNYSNFISGKQNVYVLLKRQYDNNYKKNNTGGREAHDYLKITCKDGKCDCIFQNFIDVDKWEKPYETLGENLKSICECITKESTCTIKAVETEKKKEEENDEPPGATEEQTESGPSHEQPAQPKSEEVPFPPPPPADEPFNRDILEKTIPFGVAYIPYTSGKYRGKRYIYLEGDSGTDSGYTDHYSDITSSSESEYEEMDINDIYVPGSPKYKTLIEVVLEPSGNNTTASGNNTTASGNNTTASGNNTTASGNNTTASGKNTTASDTQNDIQNDGIPSSKITDNEWNTLKDDFISNMLQGEPNTEPNNNYRSGDIPLNTQPNTLYFDNNQEKPFIMSIHDRDLYTGEEYSYNVNMSTNSMDDPKYVSNNVYSGIDLINDTLSGNEHIDIYDELLKRKENELFGTNHVKHTSTHSVAKPARDDPLLNQLELFHKWLDRHRDMCEKWNNKEELLDKLKEEWNKDNNSGDIHPSDRSGQTI</sequence>
<reference evidence="8 9" key="2">
    <citation type="submission" date="2013-02" db="EMBL/GenBank/DDBJ databases">
        <title>The Genome Sequence of Plasmodium falciparum Palo Alto/Uganda.</title>
        <authorList>
            <consortium name="The Broad Institute Genome Sequencing Platform"/>
            <consortium name="The Broad Institute Genome Sequencing Center for Infectious Disease"/>
            <person name="Neafsey D."/>
            <person name="Cheeseman I."/>
            <person name="Volkman S."/>
            <person name="Adams J."/>
            <person name="Walker B."/>
            <person name="Young S.K."/>
            <person name="Zeng Q."/>
            <person name="Gargeya S."/>
            <person name="Fitzgerald M."/>
            <person name="Haas B."/>
            <person name="Abouelleil A."/>
            <person name="Alvarado L."/>
            <person name="Arachchi H.M."/>
            <person name="Berlin A.M."/>
            <person name="Chapman S.B."/>
            <person name="Dewar J."/>
            <person name="Goldberg J."/>
            <person name="Griggs A."/>
            <person name="Gujja S."/>
            <person name="Hansen M."/>
            <person name="Howarth C."/>
            <person name="Imamovic A."/>
            <person name="Larimer J."/>
            <person name="McCowan C."/>
            <person name="Murphy C."/>
            <person name="Neiman D."/>
            <person name="Pearson M."/>
            <person name="Priest M."/>
            <person name="Roberts A."/>
            <person name="Saif S."/>
            <person name="Shea T."/>
            <person name="Sisk P."/>
            <person name="Sykes S."/>
            <person name="Wortman J."/>
            <person name="Nusbaum C."/>
            <person name="Birren B."/>
        </authorList>
    </citation>
    <scope>NUCLEOTIDE SEQUENCE [LARGE SCALE GENOMIC DNA]</scope>
    <source>
        <strain evidence="8 9">Palo Alto/Uganda</strain>
    </source>
</reference>
<dbReference type="InterPro" id="IPR029211">
    <property type="entry name" value="PfEMP1_ATS"/>
</dbReference>
<evidence type="ECO:0000313" key="8">
    <source>
        <dbReference type="EMBL" id="ETW57195.1"/>
    </source>
</evidence>
<feature type="compositionally biased region" description="Polar residues" evidence="1">
    <location>
        <begin position="1130"/>
        <end position="1140"/>
    </location>
</feature>
<feature type="compositionally biased region" description="Polar residues" evidence="1">
    <location>
        <begin position="1629"/>
        <end position="1647"/>
    </location>
</feature>
<dbReference type="Gene3D" id="2.150.10.10">
    <property type="entry name" value="Serralysin-like metalloprotease, C-terminal"/>
    <property type="match status" value="1"/>
</dbReference>
<dbReference type="Pfam" id="PF22672">
    <property type="entry name" value="DBL_C"/>
    <property type="match status" value="2"/>
</dbReference>
<feature type="region of interest" description="Disordered" evidence="1">
    <location>
        <begin position="1629"/>
        <end position="1697"/>
    </location>
</feature>
<feature type="region of interest" description="Disordered" evidence="1">
    <location>
        <begin position="821"/>
        <end position="910"/>
    </location>
</feature>
<dbReference type="Pfam" id="PF03011">
    <property type="entry name" value="PFEMP"/>
    <property type="match status" value="2"/>
</dbReference>
<feature type="compositionally biased region" description="Basic and acidic residues" evidence="1">
    <location>
        <begin position="873"/>
        <end position="885"/>
    </location>
</feature>
<feature type="domain" description="Duffy-binding-like" evidence="2">
    <location>
        <begin position="1493"/>
        <end position="1634"/>
    </location>
</feature>
<feature type="region of interest" description="Disordered" evidence="1">
    <location>
        <begin position="979"/>
        <end position="999"/>
    </location>
</feature>
<proteinExistence type="predicted"/>
<feature type="compositionally biased region" description="Acidic residues" evidence="1">
    <location>
        <begin position="856"/>
        <end position="872"/>
    </location>
</feature>
<feature type="region of interest" description="Disordered" evidence="1">
    <location>
        <begin position="474"/>
        <end position="494"/>
    </location>
</feature>
<evidence type="ECO:0000259" key="3">
    <source>
        <dbReference type="Pfam" id="PF05424"/>
    </source>
</evidence>
<feature type="domain" description="Plasmodium falciparum erythrocyte membrane protein 1 acidic terminal segment" evidence="4">
    <location>
        <begin position="2092"/>
        <end position="2411"/>
    </location>
</feature>
<dbReference type="GO" id="GO:0016020">
    <property type="term" value="C:membrane"/>
    <property type="evidence" value="ECO:0007669"/>
    <property type="project" value="InterPro"/>
</dbReference>
<feature type="compositionally biased region" description="Polar residues" evidence="1">
    <location>
        <begin position="2198"/>
        <end position="2221"/>
    </location>
</feature>
<dbReference type="FunFam" id="1.20.58.830:FF:000004">
    <property type="entry name" value="Erythrocyte membrane protein 1, PfEMP1"/>
    <property type="match status" value="1"/>
</dbReference>
<dbReference type="Pfam" id="PF18562">
    <property type="entry name" value="CIDR1_gamma"/>
    <property type="match status" value="1"/>
</dbReference>
<accession>W4J4M2</accession>